<evidence type="ECO:0000256" key="3">
    <source>
        <dbReference type="ARBA" id="ARBA00022485"/>
    </source>
</evidence>
<sequence>MAERRAEYADPDEVDAILSVTPDETRAPDEVTFARNVFLPLSTACVNSCDYCAFYDERGEASLMTPDEVRETVERGARAGCTEALFSFGTRAETYPAVRDELDSMGYDDALDYLYDCCLEALDHGLLPHTNAGVMTRDELGRLGDVNASMGLMLETTAEVKAHEGYATKKPERRLRAIADAGREGVPYTTGILVGIGETRRDRAESLLAIRELHREYGHVQEVIVQNVVPNERSGFARPSTGTVRETVAMARSALPDDVEVQVPPNLTDDLPSLVRAGAGDLGGVSPLTDDHINPDYDWPAVERLRAVADEAGSELEERLPVYPHHVNDGWLSTRVEEVVDKARKEF</sequence>
<evidence type="ECO:0000313" key="12">
    <source>
        <dbReference type="EMBL" id="MCX2819912.1"/>
    </source>
</evidence>
<gene>
    <name evidence="10 12" type="primary">cofG</name>
    <name evidence="12" type="ORF">EGH25_11175</name>
</gene>
<dbReference type="EMBL" id="RKLV01000014">
    <property type="protein sequence ID" value="MCX2819912.1"/>
    <property type="molecule type" value="Genomic_DNA"/>
</dbReference>
<dbReference type="Proteomes" id="UP001149411">
    <property type="component" value="Unassembled WGS sequence"/>
</dbReference>
<dbReference type="NCBIfam" id="NF004884">
    <property type="entry name" value="PRK06245.1"/>
    <property type="match status" value="1"/>
</dbReference>
<comment type="pathway">
    <text evidence="1 10">Cofactor biosynthesis; coenzyme F0 biosynthesis.</text>
</comment>
<comment type="cofactor">
    <cofactor evidence="10">
        <name>[4Fe-4S] cluster</name>
        <dbReference type="ChEBI" id="CHEBI:49883"/>
    </cofactor>
    <text evidence="10">Binds 1 [4Fe-4S] cluster. The cluster is coordinated with 3 cysteines and an exchangeable S-adenosyl-L-methionine.</text>
</comment>
<dbReference type="PROSITE" id="PS51918">
    <property type="entry name" value="RADICAL_SAM"/>
    <property type="match status" value="1"/>
</dbReference>
<dbReference type="InterPro" id="IPR013785">
    <property type="entry name" value="Aldolase_TIM"/>
</dbReference>
<evidence type="ECO:0000256" key="8">
    <source>
        <dbReference type="ARBA" id="ARBA00023239"/>
    </source>
</evidence>
<keyword evidence="7 10" id="KW-0411">Iron-sulfur</keyword>
<dbReference type="SFLD" id="SFLDG01064">
    <property type="entry name" value="F420__menaquinone_cofactor_bio"/>
    <property type="match status" value="1"/>
</dbReference>
<dbReference type="CDD" id="cd01335">
    <property type="entry name" value="Radical_SAM"/>
    <property type="match status" value="1"/>
</dbReference>
<evidence type="ECO:0000256" key="6">
    <source>
        <dbReference type="ARBA" id="ARBA00023004"/>
    </source>
</evidence>
<dbReference type="SUPFAM" id="SSF102114">
    <property type="entry name" value="Radical SAM enzymes"/>
    <property type="match status" value="1"/>
</dbReference>
<feature type="domain" description="Radical SAM core" evidence="11">
    <location>
        <begin position="31"/>
        <end position="266"/>
    </location>
</feature>
<dbReference type="SFLD" id="SFLDG01388">
    <property type="entry name" value="7_8-didemethyl-8-hydroxy-5-dea"/>
    <property type="match status" value="1"/>
</dbReference>
<dbReference type="HAMAP" id="MF_01611">
    <property type="entry name" value="FO_synth_sub1"/>
    <property type="match status" value="1"/>
</dbReference>
<dbReference type="GO" id="GO:0005506">
    <property type="term" value="F:iron ion binding"/>
    <property type="evidence" value="ECO:0007669"/>
    <property type="project" value="UniProtKB-UniRule"/>
</dbReference>
<dbReference type="RefSeq" id="WP_266088600.1">
    <property type="nucleotide sequence ID" value="NZ_RKLV01000014.1"/>
</dbReference>
<evidence type="ECO:0000256" key="5">
    <source>
        <dbReference type="ARBA" id="ARBA00022723"/>
    </source>
</evidence>
<comment type="subunit">
    <text evidence="10">The FO synthase complex consists of two subunits, CofG and CofH.</text>
</comment>
<comment type="caution">
    <text evidence="12">The sequence shown here is derived from an EMBL/GenBank/DDBJ whole genome shotgun (WGS) entry which is preliminary data.</text>
</comment>
<dbReference type="GO" id="GO:0051539">
    <property type="term" value="F:4 iron, 4 sulfur cluster binding"/>
    <property type="evidence" value="ECO:0007669"/>
    <property type="project" value="UniProtKB-KW"/>
</dbReference>
<evidence type="ECO:0000256" key="7">
    <source>
        <dbReference type="ARBA" id="ARBA00023014"/>
    </source>
</evidence>
<evidence type="ECO:0000256" key="10">
    <source>
        <dbReference type="HAMAP-Rule" id="MF_01611"/>
    </source>
</evidence>
<evidence type="ECO:0000256" key="4">
    <source>
        <dbReference type="ARBA" id="ARBA00022691"/>
    </source>
</evidence>
<dbReference type="AlphaFoldDB" id="A0A9Q4C4X5"/>
<dbReference type="Gene3D" id="3.20.20.70">
    <property type="entry name" value="Aldolase class I"/>
    <property type="match status" value="1"/>
</dbReference>
<dbReference type="PANTHER" id="PTHR43076">
    <property type="entry name" value="FO SYNTHASE (COFH)"/>
    <property type="match status" value="1"/>
</dbReference>
<dbReference type="NCBIfam" id="TIGR03550">
    <property type="entry name" value="F420_cofG"/>
    <property type="match status" value="1"/>
</dbReference>
<dbReference type="InterPro" id="IPR034405">
    <property type="entry name" value="F420"/>
</dbReference>
<comment type="catalytic activity">
    <reaction evidence="9 10">
        <text>5-amino-5-(4-hydroxybenzyl)-6-(D-ribitylimino)-5,6-dihydrouracil + S-adenosyl-L-methionine = 7,8-didemethyl-8-hydroxy-5-deazariboflavin + 5'-deoxyadenosine + L-methionine + NH4(+) + H(+)</text>
        <dbReference type="Rhea" id="RHEA:55204"/>
        <dbReference type="ChEBI" id="CHEBI:15378"/>
        <dbReference type="ChEBI" id="CHEBI:17319"/>
        <dbReference type="ChEBI" id="CHEBI:28938"/>
        <dbReference type="ChEBI" id="CHEBI:57844"/>
        <dbReference type="ChEBI" id="CHEBI:59789"/>
        <dbReference type="ChEBI" id="CHEBI:59904"/>
        <dbReference type="ChEBI" id="CHEBI:85936"/>
        <dbReference type="EC" id="4.3.1.32"/>
    </reaction>
</comment>
<accession>A0A9Q4C4X5</accession>
<dbReference type="SFLD" id="SFLDF00294">
    <property type="entry name" value="7_8-didemethyl-8-hydroxy-5-dea"/>
    <property type="match status" value="1"/>
</dbReference>
<dbReference type="InterPro" id="IPR006638">
    <property type="entry name" value="Elp3/MiaA/NifB-like_rSAM"/>
</dbReference>
<comment type="function">
    <text evidence="10">Catalyzes the radical-mediated synthesis of 7,8-didemethyl-8-hydroxy-5-deazariboflavin (FO) from 5-amino-5-(4-hydroxybenzyl)-6-(D-ribitylimino)-5,6-dihydrouracil.</text>
</comment>
<dbReference type="EC" id="4.3.1.32" evidence="2 10"/>
<dbReference type="InterPro" id="IPR007197">
    <property type="entry name" value="rSAM"/>
</dbReference>
<feature type="binding site" evidence="10">
    <location>
        <position position="45"/>
    </location>
    <ligand>
        <name>[4Fe-4S] cluster</name>
        <dbReference type="ChEBI" id="CHEBI:49883"/>
        <note>4Fe-4S-S-AdoMet</note>
    </ligand>
</feature>
<keyword evidence="3 10" id="KW-0004">4Fe-4S</keyword>
<dbReference type="SMART" id="SM00729">
    <property type="entry name" value="Elp3"/>
    <property type="match status" value="1"/>
</dbReference>
<dbReference type="GO" id="GO:0044689">
    <property type="term" value="F:7,8-didemethyl-8-hydroxy-5-deazariboflavin synthase activity"/>
    <property type="evidence" value="ECO:0007669"/>
    <property type="project" value="UniProtKB-EC"/>
</dbReference>
<evidence type="ECO:0000313" key="13">
    <source>
        <dbReference type="Proteomes" id="UP001149411"/>
    </source>
</evidence>
<keyword evidence="13" id="KW-1185">Reference proteome</keyword>
<name>A0A9Q4C4X5_9EURY</name>
<feature type="binding site" evidence="10">
    <location>
        <position position="49"/>
    </location>
    <ligand>
        <name>[4Fe-4S] cluster</name>
        <dbReference type="ChEBI" id="CHEBI:49883"/>
        <note>4Fe-4S-S-AdoMet</note>
    </ligand>
</feature>
<dbReference type="SFLD" id="SFLDS00029">
    <property type="entry name" value="Radical_SAM"/>
    <property type="match status" value="1"/>
</dbReference>
<dbReference type="GO" id="GO:0016765">
    <property type="term" value="F:transferase activity, transferring alkyl or aryl (other than methyl) groups"/>
    <property type="evidence" value="ECO:0007669"/>
    <property type="project" value="InterPro"/>
</dbReference>
<evidence type="ECO:0000256" key="9">
    <source>
        <dbReference type="ARBA" id="ARBA00048974"/>
    </source>
</evidence>
<dbReference type="InterPro" id="IPR058240">
    <property type="entry name" value="rSAM_sf"/>
</dbReference>
<feature type="binding site" evidence="10">
    <location>
        <position position="52"/>
    </location>
    <ligand>
        <name>[4Fe-4S] cluster</name>
        <dbReference type="ChEBI" id="CHEBI:49883"/>
        <note>4Fe-4S-S-AdoMet</note>
    </ligand>
</feature>
<evidence type="ECO:0000259" key="11">
    <source>
        <dbReference type="PROSITE" id="PS51918"/>
    </source>
</evidence>
<reference evidence="12" key="1">
    <citation type="submission" date="2022-09" db="EMBL/GenBank/DDBJ databases">
        <title>Haloadaptaus new haloarchaeum isolated from saline soil.</title>
        <authorList>
            <person name="Duran-Viseras A."/>
            <person name="Sanchez-Porro C."/>
            <person name="Ventosa A."/>
        </authorList>
    </citation>
    <scope>NUCLEOTIDE SEQUENCE</scope>
    <source>
        <strain evidence="12">F3-133</strain>
    </source>
</reference>
<proteinExistence type="inferred from homology"/>
<keyword evidence="5 10" id="KW-0479">Metal-binding</keyword>
<keyword evidence="4 10" id="KW-0949">S-adenosyl-L-methionine</keyword>
<evidence type="ECO:0000256" key="2">
    <source>
        <dbReference type="ARBA" id="ARBA00012126"/>
    </source>
</evidence>
<dbReference type="InterPro" id="IPR019939">
    <property type="entry name" value="CofG_family"/>
</dbReference>
<keyword evidence="6 10" id="KW-0408">Iron</keyword>
<protein>
    <recommendedName>
        <fullName evidence="2 10">7,8-didemethyl-8-hydroxy-5-deazariboflavin synthase</fullName>
        <ecNumber evidence="2 10">4.3.1.32</ecNumber>
    </recommendedName>
    <alternativeName>
        <fullName evidence="10">FO synthase subunit 1</fullName>
    </alternativeName>
</protein>
<comment type="similarity">
    <text evidence="10">Belongs to the radical SAM superfamily. CofG family.</text>
</comment>
<keyword evidence="8 10" id="KW-0456">Lyase</keyword>
<evidence type="ECO:0000256" key="1">
    <source>
        <dbReference type="ARBA" id="ARBA00004712"/>
    </source>
</evidence>
<organism evidence="12 13">
    <name type="scientific">Halorutilus salinus</name>
    <dbReference type="NCBI Taxonomy" id="2487751"/>
    <lineage>
        <taxon>Archaea</taxon>
        <taxon>Methanobacteriati</taxon>
        <taxon>Methanobacteriota</taxon>
        <taxon>Stenosarchaea group</taxon>
        <taxon>Halobacteria</taxon>
        <taxon>Halorutilales</taxon>
        <taxon>Halorutilaceae</taxon>
        <taxon>Halorutilus</taxon>
    </lineage>
</organism>
<dbReference type="PANTHER" id="PTHR43076:SF15">
    <property type="entry name" value="7,8-DIDEMETHYL-8-HYDROXY-5-DEAZARIBOFLAVIN SYNTHASE"/>
    <property type="match status" value="1"/>
</dbReference>
<dbReference type="Pfam" id="PF04055">
    <property type="entry name" value="Radical_SAM"/>
    <property type="match status" value="1"/>
</dbReference>